<dbReference type="Proteomes" id="UP001597353">
    <property type="component" value="Unassembled WGS sequence"/>
</dbReference>
<dbReference type="Gene3D" id="1.10.10.10">
    <property type="entry name" value="Winged helix-like DNA-binding domain superfamily/Winged helix DNA-binding domain"/>
    <property type="match status" value="1"/>
</dbReference>
<protein>
    <submittedName>
        <fullName evidence="2">MarR family winged helix-turn-helix transcriptional regulator</fullName>
    </submittedName>
</protein>
<accession>A0ABW4S0R7</accession>
<comment type="caution">
    <text evidence="2">The sequence shown here is derived from an EMBL/GenBank/DDBJ whole genome shotgun (WGS) entry which is preliminary data.</text>
</comment>
<gene>
    <name evidence="2" type="ORF">ACFSGJ_03070</name>
</gene>
<dbReference type="PANTHER" id="PTHR33164">
    <property type="entry name" value="TRANSCRIPTIONAL REGULATOR, MARR FAMILY"/>
    <property type="match status" value="1"/>
</dbReference>
<name>A0ABW4S0R7_9RHOB</name>
<dbReference type="InterPro" id="IPR036390">
    <property type="entry name" value="WH_DNA-bd_sf"/>
</dbReference>
<dbReference type="RefSeq" id="WP_390259391.1">
    <property type="nucleotide sequence ID" value="NZ_JBHUGH010000002.1"/>
</dbReference>
<feature type="domain" description="HTH marR-type" evidence="1">
    <location>
        <begin position="21"/>
        <end position="152"/>
    </location>
</feature>
<keyword evidence="3" id="KW-1185">Reference proteome</keyword>
<dbReference type="PANTHER" id="PTHR33164:SF105">
    <property type="entry name" value="TRANSCRIPTIONAL REPRESSOR PROTEIN-RELATED"/>
    <property type="match status" value="1"/>
</dbReference>
<reference evidence="3" key="1">
    <citation type="journal article" date="2019" name="Int. J. Syst. Evol. Microbiol.">
        <title>The Global Catalogue of Microorganisms (GCM) 10K type strain sequencing project: providing services to taxonomists for standard genome sequencing and annotation.</title>
        <authorList>
            <consortium name="The Broad Institute Genomics Platform"/>
            <consortium name="The Broad Institute Genome Sequencing Center for Infectious Disease"/>
            <person name="Wu L."/>
            <person name="Ma J."/>
        </authorList>
    </citation>
    <scope>NUCLEOTIDE SEQUENCE [LARGE SCALE GENOMIC DNA]</scope>
    <source>
        <strain evidence="3">CGMCC 4.7242</strain>
    </source>
</reference>
<dbReference type="Pfam" id="PF01047">
    <property type="entry name" value="MarR"/>
    <property type="match status" value="1"/>
</dbReference>
<evidence type="ECO:0000313" key="2">
    <source>
        <dbReference type="EMBL" id="MFD1911191.1"/>
    </source>
</evidence>
<dbReference type="SUPFAM" id="SSF46785">
    <property type="entry name" value="Winged helix' DNA-binding domain"/>
    <property type="match status" value="1"/>
</dbReference>
<proteinExistence type="predicted"/>
<dbReference type="SMART" id="SM00347">
    <property type="entry name" value="HTH_MARR"/>
    <property type="match status" value="1"/>
</dbReference>
<dbReference type="InterPro" id="IPR039422">
    <property type="entry name" value="MarR/SlyA-like"/>
</dbReference>
<dbReference type="PROSITE" id="PS50995">
    <property type="entry name" value="HTH_MARR_2"/>
    <property type="match status" value="1"/>
</dbReference>
<evidence type="ECO:0000313" key="3">
    <source>
        <dbReference type="Proteomes" id="UP001597353"/>
    </source>
</evidence>
<sequence>MSDATRPVPLLPPETVHLIRDTCLCLGVQRAARKLARRFDAALRPFGLTNGQFSLMVALNQPAPPPMGRLAPFLGMDPSTLTAAVKPLARRGLLVVEPDPDDRRSRRLRITAEGVALLEQAVEVWRAEHAALEQGLDPGQGDALRQGLERLG</sequence>
<dbReference type="InterPro" id="IPR000835">
    <property type="entry name" value="HTH_MarR-typ"/>
</dbReference>
<organism evidence="2 3">
    <name type="scientific">Halodurantibacterium flavum</name>
    <dbReference type="NCBI Taxonomy" id="1382802"/>
    <lineage>
        <taxon>Bacteria</taxon>
        <taxon>Pseudomonadati</taxon>
        <taxon>Pseudomonadota</taxon>
        <taxon>Alphaproteobacteria</taxon>
        <taxon>Rhodobacterales</taxon>
        <taxon>Paracoccaceae</taxon>
        <taxon>Halodurantibacterium</taxon>
    </lineage>
</organism>
<dbReference type="InterPro" id="IPR036388">
    <property type="entry name" value="WH-like_DNA-bd_sf"/>
</dbReference>
<evidence type="ECO:0000259" key="1">
    <source>
        <dbReference type="PROSITE" id="PS50995"/>
    </source>
</evidence>
<dbReference type="EMBL" id="JBHUGH010000002">
    <property type="protein sequence ID" value="MFD1911191.1"/>
    <property type="molecule type" value="Genomic_DNA"/>
</dbReference>